<evidence type="ECO:0000313" key="5">
    <source>
        <dbReference type="Proteomes" id="UP000823749"/>
    </source>
</evidence>
<organism evidence="4 5">
    <name type="scientific">Rhododendron griersonianum</name>
    <dbReference type="NCBI Taxonomy" id="479676"/>
    <lineage>
        <taxon>Eukaryota</taxon>
        <taxon>Viridiplantae</taxon>
        <taxon>Streptophyta</taxon>
        <taxon>Embryophyta</taxon>
        <taxon>Tracheophyta</taxon>
        <taxon>Spermatophyta</taxon>
        <taxon>Magnoliopsida</taxon>
        <taxon>eudicotyledons</taxon>
        <taxon>Gunneridae</taxon>
        <taxon>Pentapetalae</taxon>
        <taxon>asterids</taxon>
        <taxon>Ericales</taxon>
        <taxon>Ericaceae</taxon>
        <taxon>Ericoideae</taxon>
        <taxon>Rhodoreae</taxon>
        <taxon>Rhododendron</taxon>
    </lineage>
</organism>
<evidence type="ECO:0000256" key="1">
    <source>
        <dbReference type="ARBA" id="ARBA00023002"/>
    </source>
</evidence>
<gene>
    <name evidence="4" type="ORF">RHGRI_011276</name>
</gene>
<feature type="region of interest" description="Disordered" evidence="2">
    <location>
        <begin position="420"/>
        <end position="472"/>
    </location>
</feature>
<dbReference type="SUPFAM" id="SSF56327">
    <property type="entry name" value="LDH C-terminal domain-like"/>
    <property type="match status" value="1"/>
</dbReference>
<dbReference type="SUPFAM" id="SSF81660">
    <property type="entry name" value="Metal cation-transporting ATPase, ATP-binding domain N"/>
    <property type="match status" value="1"/>
</dbReference>
<dbReference type="Gene3D" id="3.90.110.10">
    <property type="entry name" value="Lactate dehydrogenase/glycoside hydrolase, family 4, C-terminal"/>
    <property type="match status" value="1"/>
</dbReference>
<dbReference type="InterPro" id="IPR023299">
    <property type="entry name" value="ATPase_P-typ_cyto_dom_N"/>
</dbReference>
<dbReference type="Pfam" id="PF02866">
    <property type="entry name" value="Ldh_1_C"/>
    <property type="match status" value="1"/>
</dbReference>
<accession>A0AAV6KL83</accession>
<dbReference type="InterPro" id="IPR022383">
    <property type="entry name" value="Lactate/malate_DH_C"/>
</dbReference>
<keyword evidence="5" id="KW-1185">Reference proteome</keyword>
<reference evidence="4" key="1">
    <citation type="submission" date="2020-08" db="EMBL/GenBank/DDBJ databases">
        <title>Plant Genome Project.</title>
        <authorList>
            <person name="Zhang R.-G."/>
        </authorList>
    </citation>
    <scope>NUCLEOTIDE SEQUENCE</scope>
    <source>
        <strain evidence="4">WSP0</strain>
        <tissue evidence="4">Leaf</tissue>
    </source>
</reference>
<comment type="caution">
    <text evidence="4">The sequence shown here is derived from an EMBL/GenBank/DDBJ whole genome shotgun (WGS) entry which is preliminary data.</text>
</comment>
<dbReference type="EMBL" id="JACTNZ010000004">
    <property type="protein sequence ID" value="KAG5553348.1"/>
    <property type="molecule type" value="Genomic_DNA"/>
</dbReference>
<evidence type="ECO:0000313" key="4">
    <source>
        <dbReference type="EMBL" id="KAG5553348.1"/>
    </source>
</evidence>
<evidence type="ECO:0000256" key="2">
    <source>
        <dbReference type="SAM" id="MobiDB-lite"/>
    </source>
</evidence>
<sequence>MVQIPSGSSISLWFWVRACETASGLCPRAATVAAGGGGCFVAGWMDDCGVWSGYVVAVSGCSFRLAWVDCGGSGWKAHLRRVLEMMAADWGLVGGGIKAGVAAAVADEAHEFSRTATGACSPGSGGGIGALFLLLTTDVEGQFEIAKAIFKYQTLIDEYQISHKLAPKAGVFYDKVSNVTIWGNHSTTQVPDFLNARINSLPVIEVINNVNWSEEEFTKKVQKRGEVLIQKWGRSSGASTAFSIVDAIRSLVTPTPKAIGFLLDFDINVFVFARGVDADTVVLMATRASRVENKDAIDTATVGTLADPKEARAGIQEVHFLPFSPTDKRTALAYIDSEGKMHQVSKGAPKQILNIAHNESEIERRVHAVIDKFAQTFFVLVHFTTCISVYARISQLKLNVHTISADNSTETTYRSEALLALPSNTPNKKSKKGDHNSSTSTSGPAIDTPANSSLTTNSPTTEETQDSHSKNK</sequence>
<dbReference type="Gene3D" id="3.40.1110.10">
    <property type="entry name" value="Calcium-transporting ATPase, cytoplasmic domain N"/>
    <property type="match status" value="1"/>
</dbReference>
<evidence type="ECO:0000259" key="3">
    <source>
        <dbReference type="Pfam" id="PF02866"/>
    </source>
</evidence>
<feature type="compositionally biased region" description="Polar residues" evidence="2">
    <location>
        <begin position="436"/>
        <end position="462"/>
    </location>
</feature>
<dbReference type="Proteomes" id="UP000823749">
    <property type="component" value="Chromosome 4"/>
</dbReference>
<dbReference type="PANTHER" id="PTHR23382">
    <property type="entry name" value="MALATE DEHYDROGENASE"/>
    <property type="match status" value="1"/>
</dbReference>
<dbReference type="GO" id="GO:0006108">
    <property type="term" value="P:malate metabolic process"/>
    <property type="evidence" value="ECO:0007669"/>
    <property type="project" value="InterPro"/>
</dbReference>
<name>A0AAV6KL83_9ERIC</name>
<feature type="domain" description="Lactate/malate dehydrogenase C-terminal" evidence="3">
    <location>
        <begin position="155"/>
        <end position="255"/>
    </location>
</feature>
<dbReference type="GO" id="GO:0016616">
    <property type="term" value="F:oxidoreductase activity, acting on the CH-OH group of donors, NAD or NADP as acceptor"/>
    <property type="evidence" value="ECO:0007669"/>
    <property type="project" value="InterPro"/>
</dbReference>
<dbReference type="AlphaFoldDB" id="A0AAV6KL83"/>
<dbReference type="GO" id="GO:0000166">
    <property type="term" value="F:nucleotide binding"/>
    <property type="evidence" value="ECO:0007669"/>
    <property type="project" value="InterPro"/>
</dbReference>
<dbReference type="InterPro" id="IPR015955">
    <property type="entry name" value="Lactate_DH/Glyco_Ohase_4_C"/>
</dbReference>
<dbReference type="InterPro" id="IPR010945">
    <property type="entry name" value="Malate_DH_type2"/>
</dbReference>
<protein>
    <recommendedName>
        <fullName evidence="3">Lactate/malate dehydrogenase C-terminal domain-containing protein</fullName>
    </recommendedName>
</protein>
<keyword evidence="1" id="KW-0560">Oxidoreductase</keyword>
<dbReference type="GO" id="GO:0016615">
    <property type="term" value="F:malate dehydrogenase activity"/>
    <property type="evidence" value="ECO:0007669"/>
    <property type="project" value="InterPro"/>
</dbReference>
<proteinExistence type="predicted"/>